<dbReference type="InterPro" id="IPR011545">
    <property type="entry name" value="DEAD/DEAH_box_helicase_dom"/>
</dbReference>
<dbReference type="Pfam" id="PF00443">
    <property type="entry name" value="UCH"/>
    <property type="match status" value="1"/>
</dbReference>
<dbReference type="Pfam" id="PF00270">
    <property type="entry name" value="DEAD"/>
    <property type="match status" value="2"/>
</dbReference>
<sequence>MGSARVGEAEEFTRRVRQRLAPPTDSSEAHPPVGLVRTVGRNTCYANAVCQSLFCAPRMGLYLRSAGQASHSALCPRKRDASLDCCCICELGSLANDVHVAASAPNAADGRHPLEFLASCGRAGSHAGRPVDGSSHALLDYATNTQQDAGDFLLHLLEYMCASDADDPRSISRAFRGTLQSQLRCESCGRESNRDEDFYCLCLPIRKPSGDLVRTLDDAAGHFLREEVGIEYRCEGPHCSARGGDGPHARQYGMLVRPAILVVRLKRFEPARKLDHAVGFPLVWEASLASPARYALFAVVVHHGESSASGHYTCFVRRADGLWWQLDDARRSCVGERDVLDSRAYLLFYSQDERLLDAPRPSADEAARENARLPENATRRRGGAGGGGGGGGDGAGGQRGQTGRGGGRGGRGGDRGGGSAGGEMGGVDALLEHAGLIRYCCDRLGGAVVRSDAIDEGPTEATRRLLPLLCRQSAPSKAAWGSPLGLQLESQPHDASESAADEASKWSRVANALREMEQAGLVPDEVLDAVETIPGWIWGVGYMCRCDSCLRFTSAPGKRYTYLYQEKLVRKLPWYVTDADGTAAQALRDESFSVFERDELLDVARDHWAAFFGRLQDLVGRMPRLEGEQVTHDDMRSVLSETGGDAEAIAAAKAALLQQESHPRAGYLNQRAYATLALLNDLRRFPESTRALPPQLAEVRDPPFSRDFMLNFEGTEDDHYCLGSRRRGEKWYVGVSDDEARRHRQHAGEEARAGHKDRGAYFIRAMCGRTGSPPDPFGGWEVRTRPARPHEAFHVEIDAGPYLPLEEEARTLDLCLKHGVHHVRGGSFVLPTLDASELESLRRFYRGILGLCKRCGGKHMVSACPVDGQRADDDEALEAFGALRWQADDDRPDPFGRAQAVVESLVDVACVKRLVGVSNSAAADGEGTQLHRRIAEYVDALYPGRTLRPLQRRALELVVHADRPDITLTVPTAYGKTLVYLVAAAHEVISGDGSAVIFLPFSALMSDVAFGVASICAAQQRGAAARMHDSGDDCVATYEADERVRGTSMPYGGCFWIGERQVTWTIWRGQTGDEHMSQHMQTPVFHNADIIFATPDKWAHPTSSQHWCDSFVSTFGSDPESRQRWVGALRLVVVDEAHEFRDVLGGNMRQLIRRMEELRSLLAPDADRLRVMLVSATIPGPEGFGRSLLHERQPVVVQEPRDGAAEDPFRFAPAEGVPPAEDGLAPADTRAMLSALREQPEHRHRVLALLEGELSPSALCMQILQPEVLQPDVRRVLVFVDSKDISAQLVKVLKGGEFARRWSGTKLIVTPYHGDVARMHRRLYEMMMSHFVQAGQLHVIVATSALEAGVNIKGIDVVVVLSAARCSRASLLQRIGRAGREEGKPAVCIIGTARDDEDAVEQRDGPAGEEEEDEDAGGEVRQDDLLREPRRYLGTLNDAPRVAQTRAMQLSSARQFMRNASALGITERVGVLDALRHLAGDVDGIGRTSLSWTDRQNLLTHALGKEITVRRADVRSEPGAEVTMRGLGGQRAVSVWECFRDPPHPPWKRKRRGGGHRAYVELARIEASQCFRKLHWHSHYQTPHGYLVRVVEVFMKHRAAPATEGRWLEELQGVGVIRLQPPHDLAWQLMTRGETETHVGFDEGRMVNEATTGREVPQSVRAGTVTITVKWLGFTYRSPYRPTAVVGDPQRPEHCDDWVVPYHVGYERARARPFFQPATSDASGWRWRVTLPQWLHESAERDGAHAILCAELQLRAADALGCNARQLTFELAPWDIDDRMRDATVSREEHVRRAWAHGADARLLAYESAATGLAMQCLRVMRHTLMDGARHWKLSEPGRVQELWDSEVRELWQNAEVKNVAADALRWLLDQWNRELRQLHPQAA</sequence>
<dbReference type="Gene3D" id="3.40.50.300">
    <property type="entry name" value="P-loop containing nucleotide triphosphate hydrolases"/>
    <property type="match status" value="2"/>
</dbReference>
<evidence type="ECO:0000256" key="2">
    <source>
        <dbReference type="ARBA" id="ARBA00022840"/>
    </source>
</evidence>
<feature type="region of interest" description="Disordered" evidence="3">
    <location>
        <begin position="359"/>
        <end position="421"/>
    </location>
</feature>
<dbReference type="GO" id="GO:0005634">
    <property type="term" value="C:nucleus"/>
    <property type="evidence" value="ECO:0007669"/>
    <property type="project" value="TreeGrafter"/>
</dbReference>
<dbReference type="InterPro" id="IPR014001">
    <property type="entry name" value="Helicase_ATP-bd"/>
</dbReference>
<feature type="compositionally biased region" description="Acidic residues" evidence="3">
    <location>
        <begin position="1407"/>
        <end position="1417"/>
    </location>
</feature>
<comment type="caution">
    <text evidence="7">The sequence shown here is derived from an EMBL/GenBank/DDBJ whole genome shotgun (WGS) entry which is preliminary data.</text>
</comment>
<keyword evidence="8" id="KW-1185">Reference proteome</keyword>
<feature type="region of interest" description="Disordered" evidence="3">
    <location>
        <begin position="481"/>
        <end position="501"/>
    </location>
</feature>
<accession>A0AB34IG83</accession>
<evidence type="ECO:0000313" key="7">
    <source>
        <dbReference type="EMBL" id="KAL1496808.1"/>
    </source>
</evidence>
<dbReference type="SUPFAM" id="SSF52540">
    <property type="entry name" value="P-loop containing nucleoside triphosphate hydrolases"/>
    <property type="match status" value="1"/>
</dbReference>
<evidence type="ECO:0000256" key="3">
    <source>
        <dbReference type="SAM" id="MobiDB-lite"/>
    </source>
</evidence>
<dbReference type="InterPro" id="IPR028889">
    <property type="entry name" value="USP"/>
</dbReference>
<dbReference type="Gene3D" id="3.90.70.10">
    <property type="entry name" value="Cysteine proteinases"/>
    <property type="match status" value="1"/>
</dbReference>
<feature type="domain" description="Helicase ATP-binding" evidence="5">
    <location>
        <begin position="957"/>
        <end position="1196"/>
    </location>
</feature>
<evidence type="ECO:0008006" key="9">
    <source>
        <dbReference type="Google" id="ProtNLM"/>
    </source>
</evidence>
<dbReference type="PANTHER" id="PTHR24006">
    <property type="entry name" value="UBIQUITIN CARBOXYL-TERMINAL HYDROLASE"/>
    <property type="match status" value="1"/>
</dbReference>
<dbReference type="InterPro" id="IPR001394">
    <property type="entry name" value="Peptidase_C19_UCH"/>
</dbReference>
<dbReference type="GO" id="GO:0016579">
    <property type="term" value="P:protein deubiquitination"/>
    <property type="evidence" value="ECO:0007669"/>
    <property type="project" value="InterPro"/>
</dbReference>
<dbReference type="Proteomes" id="UP001515480">
    <property type="component" value="Unassembled WGS sequence"/>
</dbReference>
<dbReference type="GO" id="GO:0003676">
    <property type="term" value="F:nucleic acid binding"/>
    <property type="evidence" value="ECO:0007669"/>
    <property type="project" value="InterPro"/>
</dbReference>
<evidence type="ECO:0000259" key="4">
    <source>
        <dbReference type="PROSITE" id="PS50235"/>
    </source>
</evidence>
<evidence type="ECO:0000313" key="8">
    <source>
        <dbReference type="Proteomes" id="UP001515480"/>
    </source>
</evidence>
<keyword evidence="2" id="KW-0067">ATP-binding</keyword>
<dbReference type="InterPro" id="IPR027417">
    <property type="entry name" value="P-loop_NTPase"/>
</dbReference>
<keyword evidence="1" id="KW-0547">Nucleotide-binding</keyword>
<name>A0AB34IG83_PRYPA</name>
<organism evidence="7 8">
    <name type="scientific">Prymnesium parvum</name>
    <name type="common">Toxic golden alga</name>
    <dbReference type="NCBI Taxonomy" id="97485"/>
    <lineage>
        <taxon>Eukaryota</taxon>
        <taxon>Haptista</taxon>
        <taxon>Haptophyta</taxon>
        <taxon>Prymnesiophyceae</taxon>
        <taxon>Prymnesiales</taxon>
        <taxon>Prymnesiaceae</taxon>
        <taxon>Prymnesium</taxon>
    </lineage>
</organism>
<gene>
    <name evidence="7" type="ORF">AB1Y20_014394</name>
</gene>
<dbReference type="GO" id="GO:0004843">
    <property type="term" value="F:cysteine-type deubiquitinase activity"/>
    <property type="evidence" value="ECO:0007669"/>
    <property type="project" value="InterPro"/>
</dbReference>
<feature type="compositionally biased region" description="Basic and acidic residues" evidence="3">
    <location>
        <begin position="359"/>
        <end position="372"/>
    </location>
</feature>
<feature type="domain" description="USP" evidence="4">
    <location>
        <begin position="33"/>
        <end position="352"/>
    </location>
</feature>
<dbReference type="PROSITE" id="PS51192">
    <property type="entry name" value="HELICASE_ATP_BIND_1"/>
    <property type="match status" value="1"/>
</dbReference>
<dbReference type="EMBL" id="JBGBPQ010000028">
    <property type="protein sequence ID" value="KAL1496808.1"/>
    <property type="molecule type" value="Genomic_DNA"/>
</dbReference>
<protein>
    <recommendedName>
        <fullName evidence="9">Ubiquitinyl hydrolase 1</fullName>
    </recommendedName>
</protein>
<dbReference type="InterPro" id="IPR001650">
    <property type="entry name" value="Helicase_C-like"/>
</dbReference>
<dbReference type="SMART" id="SM00490">
    <property type="entry name" value="HELICc"/>
    <property type="match status" value="1"/>
</dbReference>
<feature type="compositionally biased region" description="Gly residues" evidence="3">
    <location>
        <begin position="383"/>
        <end position="421"/>
    </location>
</feature>
<feature type="region of interest" description="Disordered" evidence="3">
    <location>
        <begin position="1395"/>
        <end position="1424"/>
    </location>
</feature>
<dbReference type="InterPro" id="IPR038765">
    <property type="entry name" value="Papain-like_cys_pep_sf"/>
</dbReference>
<reference evidence="7 8" key="1">
    <citation type="journal article" date="2024" name="Science">
        <title>Giant polyketide synthase enzymes in the biosynthesis of giant marine polyether toxins.</title>
        <authorList>
            <person name="Fallon T.R."/>
            <person name="Shende V.V."/>
            <person name="Wierzbicki I.H."/>
            <person name="Pendleton A.L."/>
            <person name="Watervoot N.F."/>
            <person name="Auber R.P."/>
            <person name="Gonzalez D.J."/>
            <person name="Wisecaver J.H."/>
            <person name="Moore B.S."/>
        </authorList>
    </citation>
    <scope>NUCLEOTIDE SEQUENCE [LARGE SCALE GENOMIC DNA]</scope>
    <source>
        <strain evidence="7 8">12B1</strain>
    </source>
</reference>
<evidence type="ECO:0000259" key="5">
    <source>
        <dbReference type="PROSITE" id="PS51192"/>
    </source>
</evidence>
<evidence type="ECO:0000256" key="1">
    <source>
        <dbReference type="ARBA" id="ARBA00022741"/>
    </source>
</evidence>
<dbReference type="Pfam" id="PF00271">
    <property type="entry name" value="Helicase_C"/>
    <property type="match status" value="1"/>
</dbReference>
<feature type="region of interest" description="Disordered" evidence="3">
    <location>
        <begin position="1"/>
        <end position="33"/>
    </location>
</feature>
<dbReference type="InterPro" id="IPR018200">
    <property type="entry name" value="USP_CS"/>
</dbReference>
<feature type="domain" description="Helicase C-terminal" evidence="6">
    <location>
        <begin position="1265"/>
        <end position="1426"/>
    </location>
</feature>
<dbReference type="SMART" id="SM00487">
    <property type="entry name" value="DEXDc"/>
    <property type="match status" value="1"/>
</dbReference>
<dbReference type="SUPFAM" id="SSF54001">
    <property type="entry name" value="Cysteine proteinases"/>
    <property type="match status" value="1"/>
</dbReference>
<dbReference type="PROSITE" id="PS51194">
    <property type="entry name" value="HELICASE_CTER"/>
    <property type="match status" value="1"/>
</dbReference>
<dbReference type="InterPro" id="IPR050164">
    <property type="entry name" value="Peptidase_C19"/>
</dbReference>
<dbReference type="GO" id="GO:0005524">
    <property type="term" value="F:ATP binding"/>
    <property type="evidence" value="ECO:0007669"/>
    <property type="project" value="UniProtKB-KW"/>
</dbReference>
<dbReference type="PROSITE" id="PS00973">
    <property type="entry name" value="USP_2"/>
    <property type="match status" value="1"/>
</dbReference>
<dbReference type="PROSITE" id="PS50235">
    <property type="entry name" value="USP_3"/>
    <property type="match status" value="1"/>
</dbReference>
<dbReference type="GO" id="GO:0005829">
    <property type="term" value="C:cytosol"/>
    <property type="evidence" value="ECO:0007669"/>
    <property type="project" value="TreeGrafter"/>
</dbReference>
<evidence type="ECO:0000259" key="6">
    <source>
        <dbReference type="PROSITE" id="PS51194"/>
    </source>
</evidence>
<proteinExistence type="predicted"/>